<feature type="transmembrane region" description="Helical" evidence="5">
    <location>
        <begin position="332"/>
        <end position="355"/>
    </location>
</feature>
<gene>
    <name evidence="7" type="ORF">GA0070610_0864</name>
</gene>
<organism evidence="7 8">
    <name type="scientific">Micromonospora echinofusca</name>
    <dbReference type="NCBI Taxonomy" id="47858"/>
    <lineage>
        <taxon>Bacteria</taxon>
        <taxon>Bacillati</taxon>
        <taxon>Actinomycetota</taxon>
        <taxon>Actinomycetes</taxon>
        <taxon>Micromonosporales</taxon>
        <taxon>Micromonosporaceae</taxon>
        <taxon>Micromonospora</taxon>
    </lineage>
</organism>
<dbReference type="GO" id="GO:0022857">
    <property type="term" value="F:transmembrane transporter activity"/>
    <property type="evidence" value="ECO:0007669"/>
    <property type="project" value="InterPro"/>
</dbReference>
<evidence type="ECO:0000256" key="5">
    <source>
        <dbReference type="SAM" id="Phobius"/>
    </source>
</evidence>
<feature type="transmembrane region" description="Helical" evidence="5">
    <location>
        <begin position="114"/>
        <end position="136"/>
    </location>
</feature>
<dbReference type="PANTHER" id="PTHR23531:SF1">
    <property type="entry name" value="QUINOLENE RESISTANCE PROTEIN NORA"/>
    <property type="match status" value="1"/>
</dbReference>
<keyword evidence="2 5" id="KW-0812">Transmembrane</keyword>
<evidence type="ECO:0000313" key="8">
    <source>
        <dbReference type="Proteomes" id="UP000198251"/>
    </source>
</evidence>
<proteinExistence type="predicted"/>
<evidence type="ECO:0000313" key="7">
    <source>
        <dbReference type="EMBL" id="SCG14656.1"/>
    </source>
</evidence>
<feature type="domain" description="Major facilitator superfamily (MFS) profile" evidence="6">
    <location>
        <begin position="17"/>
        <end position="385"/>
    </location>
</feature>
<name>A0A1C5G6J9_MICEH</name>
<feature type="transmembrane region" description="Helical" evidence="5">
    <location>
        <begin position="54"/>
        <end position="72"/>
    </location>
</feature>
<feature type="transmembrane region" description="Helical" evidence="5">
    <location>
        <begin position="171"/>
        <end position="190"/>
    </location>
</feature>
<dbReference type="GO" id="GO:0005886">
    <property type="term" value="C:plasma membrane"/>
    <property type="evidence" value="ECO:0007669"/>
    <property type="project" value="UniProtKB-SubCell"/>
</dbReference>
<evidence type="ECO:0000256" key="1">
    <source>
        <dbReference type="ARBA" id="ARBA00004651"/>
    </source>
</evidence>
<dbReference type="AlphaFoldDB" id="A0A1C5G6J9"/>
<protein>
    <submittedName>
        <fullName evidence="7">Predicted arabinose efflux permease, MFS family</fullName>
    </submittedName>
</protein>
<keyword evidence="3 5" id="KW-1133">Transmembrane helix</keyword>
<keyword evidence="8" id="KW-1185">Reference proteome</keyword>
<comment type="subcellular location">
    <subcellularLocation>
        <location evidence="1">Cell membrane</location>
        <topology evidence="1">Multi-pass membrane protein</topology>
    </subcellularLocation>
</comment>
<feature type="transmembrane region" description="Helical" evidence="5">
    <location>
        <begin position="361"/>
        <end position="382"/>
    </location>
</feature>
<evidence type="ECO:0000256" key="2">
    <source>
        <dbReference type="ARBA" id="ARBA00022692"/>
    </source>
</evidence>
<feature type="transmembrane region" description="Helical" evidence="5">
    <location>
        <begin position="297"/>
        <end position="320"/>
    </location>
</feature>
<dbReference type="EMBL" id="LT607733">
    <property type="protein sequence ID" value="SCG14656.1"/>
    <property type="molecule type" value="Genomic_DNA"/>
</dbReference>
<dbReference type="SUPFAM" id="SSF103473">
    <property type="entry name" value="MFS general substrate transporter"/>
    <property type="match status" value="1"/>
</dbReference>
<dbReference type="PROSITE" id="PS50850">
    <property type="entry name" value="MFS"/>
    <property type="match status" value="1"/>
</dbReference>
<dbReference type="InterPro" id="IPR052714">
    <property type="entry name" value="MFS_Exporter"/>
</dbReference>
<feature type="transmembrane region" description="Helical" evidence="5">
    <location>
        <begin position="143"/>
        <end position="165"/>
    </location>
</feature>
<keyword evidence="4 5" id="KW-0472">Membrane</keyword>
<dbReference type="Pfam" id="PF07690">
    <property type="entry name" value="MFS_1"/>
    <property type="match status" value="1"/>
</dbReference>
<feature type="transmembrane region" description="Helical" evidence="5">
    <location>
        <begin position="273"/>
        <end position="291"/>
    </location>
</feature>
<sequence>MTGGKLLTGEKLSFYRPIVPLFAAIFLCLLGVGASLAVLPFYVLDELDGNRVEVGVVIAAIAVSAVIARPIAGRIGDRHGYRTVMLGGAVVCAAAGAAYLVAGNVGVLVGVRVLHGIGEAAVYTAGAAWLVALAPADRRGRVVGLYGIHMWLGITLGALLGAVLLRTSGYPAVWLFAILAAAAGAALVAARPGPQQASPAGRAGLLPRSTWAPGVALSLAGFGYAALAAFVALHMAERGVENGIAAFNAFGFTYVGVRLFVGGLPDKLGAGRVAVGSALVEAVGLLLVAVAPNLLVAVLGGLVIGAGLSLLFPALALLVINRTDPAHQGAALGAFTSFWDIGLVAGAPLAGLVASVAGYPAVFQVMLLAALVSAALSAWTMLPRRSRDQHPG</sequence>
<feature type="transmembrane region" description="Helical" evidence="5">
    <location>
        <begin position="211"/>
        <end position="236"/>
    </location>
</feature>
<feature type="transmembrane region" description="Helical" evidence="5">
    <location>
        <begin position="84"/>
        <end position="102"/>
    </location>
</feature>
<evidence type="ECO:0000256" key="4">
    <source>
        <dbReference type="ARBA" id="ARBA00023136"/>
    </source>
</evidence>
<dbReference type="InterPro" id="IPR036259">
    <property type="entry name" value="MFS_trans_sf"/>
</dbReference>
<dbReference type="InterPro" id="IPR011701">
    <property type="entry name" value="MFS"/>
</dbReference>
<dbReference type="Proteomes" id="UP000198251">
    <property type="component" value="Chromosome I"/>
</dbReference>
<feature type="transmembrane region" description="Helical" evidence="5">
    <location>
        <begin position="21"/>
        <end position="42"/>
    </location>
</feature>
<evidence type="ECO:0000256" key="3">
    <source>
        <dbReference type="ARBA" id="ARBA00022989"/>
    </source>
</evidence>
<evidence type="ECO:0000259" key="6">
    <source>
        <dbReference type="PROSITE" id="PS50850"/>
    </source>
</evidence>
<dbReference type="PANTHER" id="PTHR23531">
    <property type="entry name" value="QUINOLENE RESISTANCE PROTEIN NORA"/>
    <property type="match status" value="1"/>
</dbReference>
<reference evidence="7 8" key="1">
    <citation type="submission" date="2016-06" db="EMBL/GenBank/DDBJ databases">
        <authorList>
            <person name="Kjaerup R.B."/>
            <person name="Dalgaard T.S."/>
            <person name="Juul-Madsen H.R."/>
        </authorList>
    </citation>
    <scope>NUCLEOTIDE SEQUENCE [LARGE SCALE GENOMIC DNA]</scope>
    <source>
        <strain evidence="7 8">DSM 43913</strain>
    </source>
</reference>
<dbReference type="Gene3D" id="1.20.1250.20">
    <property type="entry name" value="MFS general substrate transporter like domains"/>
    <property type="match status" value="1"/>
</dbReference>
<accession>A0A1C5G6J9</accession>
<dbReference type="InterPro" id="IPR020846">
    <property type="entry name" value="MFS_dom"/>
</dbReference>
<feature type="transmembrane region" description="Helical" evidence="5">
    <location>
        <begin position="242"/>
        <end position="261"/>
    </location>
</feature>